<name>A0ABQ2Y9W6_9ACTN</name>
<reference evidence="2" key="1">
    <citation type="journal article" date="2019" name="Int. J. Syst. Evol. Microbiol.">
        <title>The Global Catalogue of Microorganisms (GCM) 10K type strain sequencing project: providing services to taxonomists for standard genome sequencing and annotation.</title>
        <authorList>
            <consortium name="The Broad Institute Genomics Platform"/>
            <consortium name="The Broad Institute Genome Sequencing Center for Infectious Disease"/>
            <person name="Wu L."/>
            <person name="Ma J."/>
        </authorList>
    </citation>
    <scope>NUCLEOTIDE SEQUENCE [LARGE SCALE GENOMIC DNA]</scope>
    <source>
        <strain evidence="2">JCM 4586</strain>
    </source>
</reference>
<comment type="caution">
    <text evidence="1">The sequence shown here is derived from an EMBL/GenBank/DDBJ whole genome shotgun (WGS) entry which is preliminary data.</text>
</comment>
<sequence>MNVRPRPTDPLVTAVPTVILHASIRYGGKLQVLADDQRLLTDDKLDVLERGATAVGLVQRLIKQSHLQSLVRGRSVDHLSLQLADLMAGAGRAVARWHASQDDPAGQDLHPMVAALVDPGGLLMDEMPDDFTRVDTVRAQHR</sequence>
<keyword evidence="2" id="KW-1185">Reference proteome</keyword>
<dbReference type="Proteomes" id="UP000659223">
    <property type="component" value="Unassembled WGS sequence"/>
</dbReference>
<accession>A0ABQ2Y9W6</accession>
<protein>
    <submittedName>
        <fullName evidence="1">Uncharacterized protein</fullName>
    </submittedName>
</protein>
<proteinExistence type="predicted"/>
<evidence type="ECO:0000313" key="1">
    <source>
        <dbReference type="EMBL" id="GGX76019.1"/>
    </source>
</evidence>
<gene>
    <name evidence="1" type="ORF">GCM10010324_21970</name>
</gene>
<dbReference type="EMBL" id="BMUT01000003">
    <property type="protein sequence ID" value="GGX76019.1"/>
    <property type="molecule type" value="Genomic_DNA"/>
</dbReference>
<evidence type="ECO:0000313" key="2">
    <source>
        <dbReference type="Proteomes" id="UP000659223"/>
    </source>
</evidence>
<organism evidence="1 2">
    <name type="scientific">Streptomyces hiroshimensis</name>
    <dbReference type="NCBI Taxonomy" id="66424"/>
    <lineage>
        <taxon>Bacteria</taxon>
        <taxon>Bacillati</taxon>
        <taxon>Actinomycetota</taxon>
        <taxon>Actinomycetes</taxon>
        <taxon>Kitasatosporales</taxon>
        <taxon>Streptomycetaceae</taxon>
        <taxon>Streptomyces</taxon>
    </lineage>
</organism>